<dbReference type="AlphaFoldDB" id="A0A183SJ66"/>
<dbReference type="Gene3D" id="3.30.420.10">
    <property type="entry name" value="Ribonuclease H-like superfamily/Ribonuclease H"/>
    <property type="match status" value="1"/>
</dbReference>
<dbReference type="STRING" id="70667.A0A183SJ66"/>
<evidence type="ECO:0000313" key="2">
    <source>
        <dbReference type="Proteomes" id="UP000275846"/>
    </source>
</evidence>
<sequence length="195" mass="22253">MFVDARGGGFFRLATIYEITGIARDLVDDFFPSKIAYRICRVYKLRLTPFMLGIYFENARKLTFRETKLAASGPYSKELKQIAARQLTKERNDNTFITFSETTVRAGQLSDVGVGALADGNRLILVPENFYSKCCEAVPIPYADVIALIKARFSELICRYDMPEQIHSDLEVQFESRLIEELCELFYIRNSPSTS</sequence>
<reference evidence="3" key="1">
    <citation type="submission" date="2016-06" db="UniProtKB">
        <authorList>
            <consortium name="WormBaseParasite"/>
        </authorList>
    </citation>
    <scope>IDENTIFICATION</scope>
</reference>
<protein>
    <submittedName>
        <fullName evidence="3">RES domain-containing protein</fullName>
    </submittedName>
</protein>
<dbReference type="OrthoDB" id="10062030at2759"/>
<dbReference type="InterPro" id="IPR036397">
    <property type="entry name" value="RNaseH_sf"/>
</dbReference>
<dbReference type="SUPFAM" id="SSF53098">
    <property type="entry name" value="Ribonuclease H-like"/>
    <property type="match status" value="1"/>
</dbReference>
<dbReference type="WBParaSite" id="SSLN_0000441101-mRNA-1">
    <property type="protein sequence ID" value="SSLN_0000441101-mRNA-1"/>
    <property type="gene ID" value="SSLN_0000441101"/>
</dbReference>
<dbReference type="Proteomes" id="UP000275846">
    <property type="component" value="Unassembled WGS sequence"/>
</dbReference>
<dbReference type="EMBL" id="UYSU01032805">
    <property type="protein sequence ID" value="VDL90649.1"/>
    <property type="molecule type" value="Genomic_DNA"/>
</dbReference>
<name>A0A183SJ66_SCHSO</name>
<reference evidence="1 2" key="2">
    <citation type="submission" date="2018-11" db="EMBL/GenBank/DDBJ databases">
        <authorList>
            <consortium name="Pathogen Informatics"/>
        </authorList>
    </citation>
    <scope>NUCLEOTIDE SEQUENCE [LARGE SCALE GENOMIC DNA]</scope>
    <source>
        <strain evidence="1 2">NST_G2</strain>
    </source>
</reference>
<accession>A0A183SJ66</accession>
<proteinExistence type="predicted"/>
<evidence type="ECO:0000313" key="3">
    <source>
        <dbReference type="WBParaSite" id="SSLN_0000441101-mRNA-1"/>
    </source>
</evidence>
<dbReference type="GO" id="GO:0003676">
    <property type="term" value="F:nucleic acid binding"/>
    <property type="evidence" value="ECO:0007669"/>
    <property type="project" value="InterPro"/>
</dbReference>
<gene>
    <name evidence="1" type="ORF">SSLN_LOCUS4264</name>
</gene>
<keyword evidence="2" id="KW-1185">Reference proteome</keyword>
<organism evidence="3">
    <name type="scientific">Schistocephalus solidus</name>
    <name type="common">Tapeworm</name>
    <dbReference type="NCBI Taxonomy" id="70667"/>
    <lineage>
        <taxon>Eukaryota</taxon>
        <taxon>Metazoa</taxon>
        <taxon>Spiralia</taxon>
        <taxon>Lophotrochozoa</taxon>
        <taxon>Platyhelminthes</taxon>
        <taxon>Cestoda</taxon>
        <taxon>Eucestoda</taxon>
        <taxon>Diphyllobothriidea</taxon>
        <taxon>Diphyllobothriidae</taxon>
        <taxon>Schistocephalus</taxon>
    </lineage>
</organism>
<dbReference type="InterPro" id="IPR012337">
    <property type="entry name" value="RNaseH-like_sf"/>
</dbReference>
<evidence type="ECO:0000313" key="1">
    <source>
        <dbReference type="EMBL" id="VDL90649.1"/>
    </source>
</evidence>